<reference evidence="1 2" key="1">
    <citation type="journal article" date="2023" name="Sci. Data">
        <title>Genome assembly of the Korean intertidal mud-creeper Batillaria attramentaria.</title>
        <authorList>
            <person name="Patra A.K."/>
            <person name="Ho P.T."/>
            <person name="Jun S."/>
            <person name="Lee S.J."/>
            <person name="Kim Y."/>
            <person name="Won Y.J."/>
        </authorList>
    </citation>
    <scope>NUCLEOTIDE SEQUENCE [LARGE SCALE GENOMIC DNA]</scope>
    <source>
        <strain evidence="1">Wonlab-2016</strain>
    </source>
</reference>
<sequence>CIVQIFLEKVHTAHLNKDVACGSNSLFKQQDFGWTQRQKCPFFIFTTHPHVRVVQHLYQAALRSGKRQSVNSASKQEIRTWCVPDYTHFKWPPTDTRKNGKNGHCKQHSKYVTNFGENLYANTYILTPTAQQVRPQKGGLHYHCHSASHTLHNCIQDMQSTSGPEINMYVGVNQLAKSDWTRTALYGKGFTKKVL</sequence>
<gene>
    <name evidence="1" type="ORF">BaRGS_00010253</name>
</gene>
<feature type="non-terminal residue" evidence="1">
    <location>
        <position position="1"/>
    </location>
</feature>
<evidence type="ECO:0000313" key="1">
    <source>
        <dbReference type="EMBL" id="KAK7498593.1"/>
    </source>
</evidence>
<name>A0ABD0LGS9_9CAEN</name>
<dbReference type="EMBL" id="JACVVK020000050">
    <property type="protein sequence ID" value="KAK7498593.1"/>
    <property type="molecule type" value="Genomic_DNA"/>
</dbReference>
<dbReference type="AlphaFoldDB" id="A0ABD0LGS9"/>
<evidence type="ECO:0000313" key="2">
    <source>
        <dbReference type="Proteomes" id="UP001519460"/>
    </source>
</evidence>
<organism evidence="1 2">
    <name type="scientific">Batillaria attramentaria</name>
    <dbReference type="NCBI Taxonomy" id="370345"/>
    <lineage>
        <taxon>Eukaryota</taxon>
        <taxon>Metazoa</taxon>
        <taxon>Spiralia</taxon>
        <taxon>Lophotrochozoa</taxon>
        <taxon>Mollusca</taxon>
        <taxon>Gastropoda</taxon>
        <taxon>Caenogastropoda</taxon>
        <taxon>Sorbeoconcha</taxon>
        <taxon>Cerithioidea</taxon>
        <taxon>Batillariidae</taxon>
        <taxon>Batillaria</taxon>
    </lineage>
</organism>
<keyword evidence="2" id="KW-1185">Reference proteome</keyword>
<comment type="caution">
    <text evidence="1">The sequence shown here is derived from an EMBL/GenBank/DDBJ whole genome shotgun (WGS) entry which is preliminary data.</text>
</comment>
<dbReference type="Proteomes" id="UP001519460">
    <property type="component" value="Unassembled WGS sequence"/>
</dbReference>
<proteinExistence type="predicted"/>
<protein>
    <submittedName>
        <fullName evidence="1">Uncharacterized protein</fullName>
    </submittedName>
</protein>
<accession>A0ABD0LGS9</accession>